<dbReference type="PROSITE" id="PS50887">
    <property type="entry name" value="GGDEF"/>
    <property type="match status" value="1"/>
</dbReference>
<feature type="transmembrane region" description="Helical" evidence="1">
    <location>
        <begin position="299"/>
        <end position="318"/>
    </location>
</feature>
<dbReference type="InterPro" id="IPR043128">
    <property type="entry name" value="Rev_trsase/Diguanyl_cyclase"/>
</dbReference>
<dbReference type="InterPro" id="IPR052163">
    <property type="entry name" value="DGC-Regulatory_Protein"/>
</dbReference>
<keyword evidence="1" id="KW-0812">Transmembrane</keyword>
<dbReference type="Pfam" id="PF00990">
    <property type="entry name" value="GGDEF"/>
    <property type="match status" value="1"/>
</dbReference>
<dbReference type="PANTHER" id="PTHR46663">
    <property type="entry name" value="DIGUANYLATE CYCLASE DGCT-RELATED"/>
    <property type="match status" value="1"/>
</dbReference>
<accession>A0A511UYD2</accession>
<sequence>MRNHFRNKLFAVMILLACSLSFMISIIDYQRMRSHTVESNVNQVNAIEDMVQQTLQTVEKVNYYYNDELAEQMRRASVQLIEKYEENPDFSTWDFQALKEKYHADIYIINQSNTIIYSSFLPDMGLNFNQCCKKIAKVLENRRKSGEFHHDGIDLEQKTGHVKKYSYMATKDKKYLIQLGVLLENKAVFQEFDFLKANHDLAQKYPSIEEINVLNIAGKPFGKTLSGKWLTAERREAFNEALTSGEKIELEGEKDQRQVIYRYVPYKSEYDYGTTQQKVIEIIYNQSVIESTLERNKQIFYIQLFIILTVTIMVAFVISKWMSRPMYLAFHDSLTGLKNRAAFDEMAREALDTHEKLALFMIDLDHFKTVNDCLGHDSGDQLLINVAKTINKTVDKKGEVYRYGGDEFLVVLYVSDREIVSNMAKQLLSAIQQAINETNSLAARHVTASIGISMRPEHGRDIQTLYKKADIALYQSKAKGKAQYQIFD</sequence>
<dbReference type="SUPFAM" id="SSF55073">
    <property type="entry name" value="Nucleotide cyclase"/>
    <property type="match status" value="1"/>
</dbReference>
<dbReference type="SMART" id="SM00267">
    <property type="entry name" value="GGDEF"/>
    <property type="match status" value="1"/>
</dbReference>
<dbReference type="Gene3D" id="3.30.70.270">
    <property type="match status" value="1"/>
</dbReference>
<evidence type="ECO:0000259" key="2">
    <source>
        <dbReference type="PROSITE" id="PS50887"/>
    </source>
</evidence>
<keyword evidence="4" id="KW-1185">Reference proteome</keyword>
<dbReference type="EMBL" id="BJXW01000021">
    <property type="protein sequence ID" value="GEN31637.1"/>
    <property type="molecule type" value="Genomic_DNA"/>
</dbReference>
<proteinExistence type="predicted"/>
<name>A0A511UYD2_9BACI</name>
<feature type="domain" description="GGDEF" evidence="2">
    <location>
        <begin position="355"/>
        <end position="488"/>
    </location>
</feature>
<dbReference type="AlphaFoldDB" id="A0A511UYD2"/>
<dbReference type="FunFam" id="3.30.70.270:FF:000001">
    <property type="entry name" value="Diguanylate cyclase domain protein"/>
    <property type="match status" value="1"/>
</dbReference>
<protein>
    <recommendedName>
        <fullName evidence="2">GGDEF domain-containing protein</fullName>
    </recommendedName>
</protein>
<keyword evidence="1" id="KW-1133">Transmembrane helix</keyword>
<gene>
    <name evidence="3" type="ORF">CQU01_18750</name>
</gene>
<dbReference type="InterPro" id="IPR000160">
    <property type="entry name" value="GGDEF_dom"/>
</dbReference>
<dbReference type="OrthoDB" id="9759607at2"/>
<dbReference type="Proteomes" id="UP000321491">
    <property type="component" value="Unassembled WGS sequence"/>
</dbReference>
<dbReference type="InterPro" id="IPR029787">
    <property type="entry name" value="Nucleotide_cyclase"/>
</dbReference>
<evidence type="ECO:0000313" key="4">
    <source>
        <dbReference type="Proteomes" id="UP000321491"/>
    </source>
</evidence>
<dbReference type="RefSeq" id="WP_146938012.1">
    <property type="nucleotide sequence ID" value="NZ_BJXW01000021.1"/>
</dbReference>
<evidence type="ECO:0000313" key="3">
    <source>
        <dbReference type="EMBL" id="GEN31637.1"/>
    </source>
</evidence>
<reference evidence="3 4" key="1">
    <citation type="submission" date="2019-07" db="EMBL/GenBank/DDBJ databases">
        <title>Whole genome shotgun sequence of Cerasibacillus quisquiliarum NBRC 102429.</title>
        <authorList>
            <person name="Hosoyama A."/>
            <person name="Uohara A."/>
            <person name="Ohji S."/>
            <person name="Ichikawa N."/>
        </authorList>
    </citation>
    <scope>NUCLEOTIDE SEQUENCE [LARGE SCALE GENOMIC DNA]</scope>
    <source>
        <strain evidence="3 4">NBRC 102429</strain>
    </source>
</reference>
<dbReference type="PANTHER" id="PTHR46663:SF2">
    <property type="entry name" value="GGDEF DOMAIN-CONTAINING PROTEIN"/>
    <property type="match status" value="1"/>
</dbReference>
<dbReference type="CDD" id="cd01949">
    <property type="entry name" value="GGDEF"/>
    <property type="match status" value="1"/>
</dbReference>
<dbReference type="NCBIfam" id="TIGR00254">
    <property type="entry name" value="GGDEF"/>
    <property type="match status" value="1"/>
</dbReference>
<evidence type="ECO:0000256" key="1">
    <source>
        <dbReference type="SAM" id="Phobius"/>
    </source>
</evidence>
<organism evidence="3 4">
    <name type="scientific">Cerasibacillus quisquiliarum</name>
    <dbReference type="NCBI Taxonomy" id="227865"/>
    <lineage>
        <taxon>Bacteria</taxon>
        <taxon>Bacillati</taxon>
        <taxon>Bacillota</taxon>
        <taxon>Bacilli</taxon>
        <taxon>Bacillales</taxon>
        <taxon>Bacillaceae</taxon>
        <taxon>Cerasibacillus</taxon>
    </lineage>
</organism>
<keyword evidence="1" id="KW-0472">Membrane</keyword>
<comment type="caution">
    <text evidence="3">The sequence shown here is derived from an EMBL/GenBank/DDBJ whole genome shotgun (WGS) entry which is preliminary data.</text>
</comment>